<dbReference type="InterPro" id="IPR002142">
    <property type="entry name" value="Peptidase_S49"/>
</dbReference>
<comment type="similarity">
    <text evidence="1">Belongs to the peptidase S49 family.</text>
</comment>
<feature type="region of interest" description="Disordered" evidence="2">
    <location>
        <begin position="415"/>
        <end position="451"/>
    </location>
</feature>
<dbReference type="Pfam" id="PF01343">
    <property type="entry name" value="Peptidase_S49"/>
    <property type="match status" value="1"/>
</dbReference>
<reference evidence="4" key="1">
    <citation type="submission" date="2021-12" db="EMBL/GenBank/DDBJ databases">
        <authorList>
            <person name="Cha I.-T."/>
            <person name="Lee K.-E."/>
            <person name="Park S.-J."/>
        </authorList>
    </citation>
    <scope>NUCLEOTIDE SEQUENCE</scope>
    <source>
        <strain evidence="4">YSM-43</strain>
    </source>
</reference>
<dbReference type="RefSeq" id="WP_246918503.1">
    <property type="nucleotide sequence ID" value="NZ_CP090145.1"/>
</dbReference>
<evidence type="ECO:0000313" key="4">
    <source>
        <dbReference type="EMBL" id="UOX35302.1"/>
    </source>
</evidence>
<feature type="domain" description="Peptidase S49" evidence="3">
    <location>
        <begin position="137"/>
        <end position="286"/>
    </location>
</feature>
<feature type="region of interest" description="Disordered" evidence="2">
    <location>
        <begin position="284"/>
        <end position="306"/>
    </location>
</feature>
<feature type="compositionally biased region" description="Low complexity" evidence="2">
    <location>
        <begin position="287"/>
        <end position="297"/>
    </location>
</feature>
<dbReference type="InterPro" id="IPR029045">
    <property type="entry name" value="ClpP/crotonase-like_dom_sf"/>
</dbReference>
<keyword evidence="5" id="KW-1185">Reference proteome</keyword>
<gene>
    <name evidence="4" type="ORF">LXD69_07225</name>
</gene>
<accession>A0ABY4HT00</accession>
<dbReference type="EMBL" id="CP090145">
    <property type="protein sequence ID" value="UOX35302.1"/>
    <property type="molecule type" value="Genomic_DNA"/>
</dbReference>
<dbReference type="PANTHER" id="PTHR42987:SF4">
    <property type="entry name" value="PROTEASE SOHB-RELATED"/>
    <property type="match status" value="1"/>
</dbReference>
<sequence>MAKQIHNFFQGSLYIQEAYLDALIPLYFKSITSSDDSDNGKTIEELEKSQISFINSSSSDINTTESAVKVVLINLIGPVIKYYDWWYDMLGTQEYMQILNRYKNDPSIAGVVFNMDTGGGQKYGTPEFFDFIADFIKVKPLVIYTNGLLCSGGYYIACPASYIIANKRADAIGSIGIYTEIFDINGYYESLGLKVHTIYSNLSSEKNKSYRDVIDGIDKNYENYKKKELDPDGQIFIDDMKKSRPQIKEEVFKGGAWNGEEAVKMGLVDANGSLQDAINKVLELAQSNPKSNSNNNKNSKKTSMSKKTKNFPLIQSLIGVEGEGVDTISTITGKKGVQLTEEQLEIVETALSGNEAALTAEKGKVTTAQEQVTSLETAVNTAIETAGLTASVAAAASIEDKITLLGSKVVEFGKQPGKKITNPKSEGDSFEEENSIVDANADHNKIYNQLP</sequence>
<proteinExistence type="inferred from homology"/>
<organism evidence="4 5">
    <name type="scientific">Flavobacterium sediminilitoris</name>
    <dbReference type="NCBI Taxonomy" id="2024526"/>
    <lineage>
        <taxon>Bacteria</taxon>
        <taxon>Pseudomonadati</taxon>
        <taxon>Bacteroidota</taxon>
        <taxon>Flavobacteriia</taxon>
        <taxon>Flavobacteriales</taxon>
        <taxon>Flavobacteriaceae</taxon>
        <taxon>Flavobacterium</taxon>
    </lineage>
</organism>
<dbReference type="SUPFAM" id="SSF52096">
    <property type="entry name" value="ClpP/crotonase"/>
    <property type="match status" value="1"/>
</dbReference>
<evidence type="ECO:0000259" key="3">
    <source>
        <dbReference type="Pfam" id="PF01343"/>
    </source>
</evidence>
<dbReference type="Gene3D" id="3.90.226.10">
    <property type="entry name" value="2-enoyl-CoA Hydratase, Chain A, domain 1"/>
    <property type="match status" value="1"/>
</dbReference>
<name>A0ABY4HT00_9FLAO</name>
<protein>
    <submittedName>
        <fullName evidence="4">S49 family peptidase</fullName>
    </submittedName>
</protein>
<dbReference type="Proteomes" id="UP000830454">
    <property type="component" value="Chromosome"/>
</dbReference>
<reference evidence="4" key="2">
    <citation type="submission" date="2022-04" db="EMBL/GenBank/DDBJ databases">
        <title>Complete Genome Sequence of Flavobacterium sediminilitoris YSM-43, Isolated from a Tidal Sediment.</title>
        <authorList>
            <person name="Lee P.A."/>
        </authorList>
    </citation>
    <scope>NUCLEOTIDE SEQUENCE</scope>
    <source>
        <strain evidence="4">YSM-43</strain>
    </source>
</reference>
<evidence type="ECO:0000256" key="1">
    <source>
        <dbReference type="ARBA" id="ARBA00008683"/>
    </source>
</evidence>
<dbReference type="PANTHER" id="PTHR42987">
    <property type="entry name" value="PEPTIDASE S49"/>
    <property type="match status" value="1"/>
</dbReference>
<evidence type="ECO:0000256" key="2">
    <source>
        <dbReference type="SAM" id="MobiDB-lite"/>
    </source>
</evidence>
<evidence type="ECO:0000313" key="5">
    <source>
        <dbReference type="Proteomes" id="UP000830454"/>
    </source>
</evidence>